<evidence type="ECO:0000313" key="2">
    <source>
        <dbReference type="EMBL" id="MCZ0806613.1"/>
    </source>
</evidence>
<organism evidence="2 3">
    <name type="scientific">Brevibacillus laterosporus</name>
    <name type="common">Bacillus laterosporus</name>
    <dbReference type="NCBI Taxonomy" id="1465"/>
    <lineage>
        <taxon>Bacteria</taxon>
        <taxon>Bacillati</taxon>
        <taxon>Bacillota</taxon>
        <taxon>Bacilli</taxon>
        <taxon>Bacillales</taxon>
        <taxon>Paenibacillaceae</taxon>
        <taxon>Brevibacillus</taxon>
    </lineage>
</organism>
<evidence type="ECO:0000313" key="3">
    <source>
        <dbReference type="Proteomes" id="UP001077662"/>
    </source>
</evidence>
<sequence>MSSVPVPRIEVNAFLKQLGQGISAPVLILGSDSNKYILKSQQVEVDGNWNEFNCMFLNEMLVYQIARYLDVPIPDVAIAHVDKEHLKHGPSLRFVHRFHEGLQFASKELEGNEANLIDGYQKLIRMGKPYIKRSWNAFFTKITNGDSVSRIIAMDLLIANFDRFGNNGNLLVASNAKGRCIYVIDHGHAFWGPVWDIEKRTILRSVNDSKVYIPKHLNTLLTVSQEGDQIFSGPGEIFKSIEDYVDISNPQLHSFLEVVERIEGINEHLIDGWFDCIPNEWFLSKKEQIAEHKNFLLKQRDYVRIYIEQLAYNKAFTNYRGGVLGWNERSAGTV</sequence>
<dbReference type="RefSeq" id="WP_258433161.1">
    <property type="nucleotide sequence ID" value="NZ_JANSGW010000007.1"/>
</dbReference>
<dbReference type="InterPro" id="IPR046748">
    <property type="entry name" value="HipA_2"/>
</dbReference>
<accession>A0AAP3G6P9</accession>
<proteinExistence type="predicted"/>
<dbReference type="Proteomes" id="UP001077662">
    <property type="component" value="Unassembled WGS sequence"/>
</dbReference>
<dbReference type="Pfam" id="PF20613">
    <property type="entry name" value="HipA_2"/>
    <property type="match status" value="1"/>
</dbReference>
<evidence type="ECO:0000259" key="1">
    <source>
        <dbReference type="Pfam" id="PF20613"/>
    </source>
</evidence>
<protein>
    <recommendedName>
        <fullName evidence="1">HipA-like kinase domain-containing protein</fullName>
    </recommendedName>
</protein>
<feature type="domain" description="HipA-like kinase" evidence="1">
    <location>
        <begin position="13"/>
        <end position="113"/>
    </location>
</feature>
<dbReference type="EMBL" id="JAPTNE010000007">
    <property type="protein sequence ID" value="MCZ0806613.1"/>
    <property type="molecule type" value="Genomic_DNA"/>
</dbReference>
<dbReference type="AlphaFoldDB" id="A0AAP3G6P9"/>
<name>A0AAP3G6P9_BRELA</name>
<reference evidence="2" key="1">
    <citation type="submission" date="2022-09" db="EMBL/GenBank/DDBJ databases">
        <title>Genome analysis and characterization of larvicidal activity of Brevibacillus strains.</title>
        <authorList>
            <person name="Patrusheva E.V."/>
            <person name="Izotova A.O."/>
            <person name="Toshchakov S.V."/>
            <person name="Sineoky S.P."/>
        </authorList>
    </citation>
    <scope>NUCLEOTIDE SEQUENCE</scope>
    <source>
        <strain evidence="2">VKPM_B-13247</strain>
    </source>
</reference>
<comment type="caution">
    <text evidence="2">The sequence shown here is derived from an EMBL/GenBank/DDBJ whole genome shotgun (WGS) entry which is preliminary data.</text>
</comment>
<gene>
    <name evidence="2" type="ORF">O0554_06725</name>
</gene>